<proteinExistence type="predicted"/>
<protein>
    <submittedName>
        <fullName evidence="2">CUB domain-containing protein</fullName>
    </submittedName>
</protein>
<organism evidence="1 2">
    <name type="scientific">Caenorhabditis tropicalis</name>
    <dbReference type="NCBI Taxonomy" id="1561998"/>
    <lineage>
        <taxon>Eukaryota</taxon>
        <taxon>Metazoa</taxon>
        <taxon>Ecdysozoa</taxon>
        <taxon>Nematoda</taxon>
        <taxon>Chromadorea</taxon>
        <taxon>Rhabditida</taxon>
        <taxon>Rhabditina</taxon>
        <taxon>Rhabditomorpha</taxon>
        <taxon>Rhabditoidea</taxon>
        <taxon>Rhabditidae</taxon>
        <taxon>Peloderinae</taxon>
        <taxon>Caenorhabditis</taxon>
    </lineage>
</organism>
<name>A0A1I7TT33_9PELO</name>
<evidence type="ECO:0000313" key="1">
    <source>
        <dbReference type="Proteomes" id="UP000095282"/>
    </source>
</evidence>
<dbReference type="AlphaFoldDB" id="A0A1I7TT33"/>
<reference evidence="2" key="1">
    <citation type="submission" date="2016-11" db="UniProtKB">
        <authorList>
            <consortium name="WormBaseParasite"/>
        </authorList>
    </citation>
    <scope>IDENTIFICATION</scope>
</reference>
<evidence type="ECO:0000313" key="2">
    <source>
        <dbReference type="WBParaSite" id="Csp11.Scaffold629.g11501.t1"/>
    </source>
</evidence>
<accession>A0A1I7TT33</accession>
<keyword evidence="1" id="KW-1185">Reference proteome</keyword>
<dbReference type="Proteomes" id="UP000095282">
    <property type="component" value="Unplaced"/>
</dbReference>
<dbReference type="WBParaSite" id="Csp11.Scaffold629.g11501.t1">
    <property type="protein sequence ID" value="Csp11.Scaffold629.g11501.t1"/>
    <property type="gene ID" value="Csp11.Scaffold629.g11501"/>
</dbReference>
<sequence length="197" mass="23280">MGSTFVVDLTIFKKGNRPEDKYFDYQVNFGDGVIQFIPTEVSGDPKTLNCTSMKYSPLEKQFERDYVDIKVNKFHVHYQSIRLTFKEKDSMNSFIDFYNFFIEAYKNQMTSETDKEIKVESRVESSNVRPLVPVEEFLVNLIFVNKEGTKEEKNNYRVRFGDTYIKFIGPHEEGTVSSSQMLYEPLGKIKRREWVFY</sequence>